<feature type="transmembrane region" description="Helical" evidence="2">
    <location>
        <begin position="6"/>
        <end position="23"/>
    </location>
</feature>
<protein>
    <submittedName>
        <fullName evidence="3">Uncharacterized protein</fullName>
    </submittedName>
</protein>
<dbReference type="KEGG" id="msaa:QYS49_36710"/>
<dbReference type="EMBL" id="CP129971">
    <property type="protein sequence ID" value="WMN10982.1"/>
    <property type="molecule type" value="Genomic_DNA"/>
</dbReference>
<accession>A0AA51R8A7</accession>
<keyword evidence="2" id="KW-0472">Membrane</keyword>
<feature type="region of interest" description="Disordered" evidence="1">
    <location>
        <begin position="30"/>
        <end position="62"/>
    </location>
</feature>
<gene>
    <name evidence="3" type="ORF">QYS49_36710</name>
</gene>
<evidence type="ECO:0000313" key="4">
    <source>
        <dbReference type="Proteomes" id="UP001230496"/>
    </source>
</evidence>
<keyword evidence="2" id="KW-1133">Transmembrane helix</keyword>
<sequence>MKKSRIFLLIAILFMLIVFYVVYDMSRKTKFPKGRPGAETEQNKSVKDSVEQKDPMEVEIRR</sequence>
<reference evidence="3 4" key="1">
    <citation type="submission" date="2023-08" db="EMBL/GenBank/DDBJ databases">
        <title>Comparative genomics and taxonomic characterization of three novel marine species of genus Marivirga.</title>
        <authorList>
            <person name="Muhammad N."/>
            <person name="Kim S.-G."/>
        </authorList>
    </citation>
    <scope>NUCLEOTIDE SEQUENCE [LARGE SCALE GENOMIC DNA]</scope>
    <source>
        <strain evidence="3 4">BDSF4-3</strain>
    </source>
</reference>
<dbReference type="AlphaFoldDB" id="A0AA51R8A7"/>
<name>A0AA51R8A7_9BACT</name>
<dbReference type="RefSeq" id="WP_308347635.1">
    <property type="nucleotide sequence ID" value="NZ_CP129971.1"/>
</dbReference>
<feature type="compositionally biased region" description="Basic and acidic residues" evidence="1">
    <location>
        <begin position="36"/>
        <end position="62"/>
    </location>
</feature>
<evidence type="ECO:0000256" key="2">
    <source>
        <dbReference type="SAM" id="Phobius"/>
    </source>
</evidence>
<proteinExistence type="predicted"/>
<dbReference type="Proteomes" id="UP001230496">
    <property type="component" value="Chromosome"/>
</dbReference>
<keyword evidence="4" id="KW-1185">Reference proteome</keyword>
<keyword evidence="2" id="KW-0812">Transmembrane</keyword>
<evidence type="ECO:0000256" key="1">
    <source>
        <dbReference type="SAM" id="MobiDB-lite"/>
    </source>
</evidence>
<evidence type="ECO:0000313" key="3">
    <source>
        <dbReference type="EMBL" id="WMN10982.1"/>
    </source>
</evidence>
<organism evidence="3 4">
    <name type="scientific">Marivirga salinarum</name>
    <dbReference type="NCBI Taxonomy" id="3059078"/>
    <lineage>
        <taxon>Bacteria</taxon>
        <taxon>Pseudomonadati</taxon>
        <taxon>Bacteroidota</taxon>
        <taxon>Cytophagia</taxon>
        <taxon>Cytophagales</taxon>
        <taxon>Marivirgaceae</taxon>
        <taxon>Marivirga</taxon>
    </lineage>
</organism>